<organism evidence="6 7">
    <name type="scientific">Spirosoma terrae</name>
    <dbReference type="NCBI Taxonomy" id="1968276"/>
    <lineage>
        <taxon>Bacteria</taxon>
        <taxon>Pseudomonadati</taxon>
        <taxon>Bacteroidota</taxon>
        <taxon>Cytophagia</taxon>
        <taxon>Cytophagales</taxon>
        <taxon>Cytophagaceae</taxon>
        <taxon>Spirosoma</taxon>
    </lineage>
</organism>
<proteinExistence type="predicted"/>
<feature type="transmembrane region" description="Helical" evidence="5">
    <location>
        <begin position="7"/>
        <end position="25"/>
    </location>
</feature>
<feature type="transmembrane region" description="Helical" evidence="5">
    <location>
        <begin position="45"/>
        <end position="63"/>
    </location>
</feature>
<evidence type="ECO:0000256" key="4">
    <source>
        <dbReference type="ARBA" id="ARBA00023136"/>
    </source>
</evidence>
<accession>A0A6L9LGG4</accession>
<comment type="caution">
    <text evidence="6">The sequence shown here is derived from an EMBL/GenBank/DDBJ whole genome shotgun (WGS) entry which is preliminary data.</text>
</comment>
<comment type="subcellular location">
    <subcellularLocation>
        <location evidence="1">Membrane</location>
        <topology evidence="1">Multi-pass membrane protein</topology>
    </subcellularLocation>
</comment>
<evidence type="ECO:0000256" key="1">
    <source>
        <dbReference type="ARBA" id="ARBA00004141"/>
    </source>
</evidence>
<protein>
    <submittedName>
        <fullName evidence="6">DoxX family protein</fullName>
    </submittedName>
</protein>
<gene>
    <name evidence="6" type="ORF">GK108_28035</name>
</gene>
<dbReference type="EMBL" id="JAAFZH010000020">
    <property type="protein sequence ID" value="NDU98767.1"/>
    <property type="molecule type" value="Genomic_DNA"/>
</dbReference>
<dbReference type="RefSeq" id="WP_163954900.1">
    <property type="nucleotide sequence ID" value="NZ_JAAFZH010000020.1"/>
</dbReference>
<keyword evidence="7" id="KW-1185">Reference proteome</keyword>
<dbReference type="Pfam" id="PF07681">
    <property type="entry name" value="DoxX"/>
    <property type="match status" value="1"/>
</dbReference>
<feature type="transmembrane region" description="Helical" evidence="5">
    <location>
        <begin position="70"/>
        <end position="91"/>
    </location>
</feature>
<keyword evidence="2 5" id="KW-0812">Transmembrane</keyword>
<evidence type="ECO:0000256" key="3">
    <source>
        <dbReference type="ARBA" id="ARBA00022989"/>
    </source>
</evidence>
<evidence type="ECO:0000313" key="7">
    <source>
        <dbReference type="Proteomes" id="UP000474175"/>
    </source>
</evidence>
<evidence type="ECO:0000256" key="2">
    <source>
        <dbReference type="ARBA" id="ARBA00022692"/>
    </source>
</evidence>
<name>A0A6L9LGG4_9BACT</name>
<keyword evidence="3 5" id="KW-1133">Transmembrane helix</keyword>
<dbReference type="InterPro" id="IPR032808">
    <property type="entry name" value="DoxX"/>
</dbReference>
<evidence type="ECO:0000313" key="6">
    <source>
        <dbReference type="EMBL" id="NDU98767.1"/>
    </source>
</evidence>
<evidence type="ECO:0000256" key="5">
    <source>
        <dbReference type="SAM" id="Phobius"/>
    </source>
</evidence>
<dbReference type="AlphaFoldDB" id="A0A6L9LGG4"/>
<feature type="transmembrane region" description="Helical" evidence="5">
    <location>
        <begin position="97"/>
        <end position="117"/>
    </location>
</feature>
<dbReference type="Proteomes" id="UP000474175">
    <property type="component" value="Unassembled WGS sequence"/>
</dbReference>
<dbReference type="GO" id="GO:0016020">
    <property type="term" value="C:membrane"/>
    <property type="evidence" value="ECO:0007669"/>
    <property type="project" value="UniProtKB-SubCell"/>
</dbReference>
<sequence>MNYQLIIFWVARLAAAIIMLQTLYFKFTGQPESIYIFSKLGVEPWGRYGSGVVELIASILILIRSTSWIGAGLGLGVMLGAIVSHLTVLGVEVQNDGGYLFVLALVVAISCLTILFITRHDWMLILNQWRQRTLHS</sequence>
<keyword evidence="4 5" id="KW-0472">Membrane</keyword>
<reference evidence="6 7" key="1">
    <citation type="submission" date="2020-02" db="EMBL/GenBank/DDBJ databases">
        <title>Draft genome sequence of two Spirosoma agri KCTC 52727 and Spirosoma terrae KCTC 52035.</title>
        <authorList>
            <person name="Rojas J."/>
            <person name="Ambika Manirajan B."/>
            <person name="Suarez C."/>
            <person name="Ratering S."/>
            <person name="Schnell S."/>
        </authorList>
    </citation>
    <scope>NUCLEOTIDE SEQUENCE [LARGE SCALE GENOMIC DNA]</scope>
    <source>
        <strain evidence="6 7">KCTC 52035</strain>
    </source>
</reference>